<reference evidence="1 2" key="1">
    <citation type="submission" date="2019-10" db="EMBL/GenBank/DDBJ databases">
        <title>Glaciimonas soli sp. nov., a psychrophilic bacterium isolated from the forest soil of a high elevation mountain in Taiwan.</title>
        <authorList>
            <person name="Wang L.-T."/>
            <person name="Shieh W.Y."/>
        </authorList>
    </citation>
    <scope>NUCLEOTIDE SEQUENCE [LARGE SCALE GENOMIC DNA]</scope>
    <source>
        <strain evidence="1 2">GS1</strain>
    </source>
</reference>
<dbReference type="Proteomes" id="UP000451565">
    <property type="component" value="Unassembled WGS sequence"/>
</dbReference>
<gene>
    <name evidence="1" type="ORF">GEV47_01105</name>
</gene>
<dbReference type="SUPFAM" id="SSF46458">
    <property type="entry name" value="Globin-like"/>
    <property type="match status" value="1"/>
</dbReference>
<dbReference type="OrthoDB" id="25954at2"/>
<name>A0A843YNC9_9BURK</name>
<evidence type="ECO:0000313" key="1">
    <source>
        <dbReference type="EMBL" id="MQQ99283.1"/>
    </source>
</evidence>
<dbReference type="EMBL" id="WINI01000001">
    <property type="protein sequence ID" value="MQQ99283.1"/>
    <property type="molecule type" value="Genomic_DNA"/>
</dbReference>
<dbReference type="RefSeq" id="WP_153232883.1">
    <property type="nucleotide sequence ID" value="NZ_WINI01000001.1"/>
</dbReference>
<keyword evidence="2" id="KW-1185">Reference proteome</keyword>
<dbReference type="InterPro" id="IPR009050">
    <property type="entry name" value="Globin-like_sf"/>
</dbReference>
<protein>
    <submittedName>
        <fullName evidence="1">Globin</fullName>
    </submittedName>
</protein>
<dbReference type="InterPro" id="IPR012292">
    <property type="entry name" value="Globin/Proto"/>
</dbReference>
<dbReference type="GO" id="GO:0019825">
    <property type="term" value="F:oxygen binding"/>
    <property type="evidence" value="ECO:0007669"/>
    <property type="project" value="InterPro"/>
</dbReference>
<proteinExistence type="predicted"/>
<evidence type="ECO:0000313" key="2">
    <source>
        <dbReference type="Proteomes" id="UP000451565"/>
    </source>
</evidence>
<organism evidence="1 2">
    <name type="scientific">Glaciimonas soli</name>
    <dbReference type="NCBI Taxonomy" id="2590999"/>
    <lineage>
        <taxon>Bacteria</taxon>
        <taxon>Pseudomonadati</taxon>
        <taxon>Pseudomonadota</taxon>
        <taxon>Betaproteobacteria</taxon>
        <taxon>Burkholderiales</taxon>
        <taxon>Oxalobacteraceae</taxon>
        <taxon>Glaciimonas</taxon>
    </lineage>
</organism>
<comment type="caution">
    <text evidence="1">The sequence shown here is derived from an EMBL/GenBank/DDBJ whole genome shotgun (WGS) entry which is preliminary data.</text>
</comment>
<accession>A0A843YNC9</accession>
<dbReference type="GO" id="GO:0020037">
    <property type="term" value="F:heme binding"/>
    <property type="evidence" value="ECO:0007669"/>
    <property type="project" value="InterPro"/>
</dbReference>
<dbReference type="Gene3D" id="1.10.490.10">
    <property type="entry name" value="Globins"/>
    <property type="match status" value="1"/>
</dbReference>
<dbReference type="AlphaFoldDB" id="A0A843YNC9"/>
<sequence>MKLEINEASIKLLVENFYAEVRQDPVLSIVFANHIQGDWTSHLERMVKFWCSVVLGTGGFQGNVYGKHMAMSGIEPEHFARWLNHFELTTGRMFEAEQAAQFNIVAHRIGSSLQLGFFGEVVVP</sequence>
<dbReference type="CDD" id="cd08916">
    <property type="entry name" value="TrHb3_P"/>
    <property type="match status" value="1"/>
</dbReference>